<evidence type="ECO:0000259" key="3">
    <source>
        <dbReference type="PROSITE" id="PS50887"/>
    </source>
</evidence>
<dbReference type="SUPFAM" id="SSF141868">
    <property type="entry name" value="EAL domain-like"/>
    <property type="match status" value="1"/>
</dbReference>
<dbReference type="NCBIfam" id="TIGR00254">
    <property type="entry name" value="GGDEF"/>
    <property type="match status" value="1"/>
</dbReference>
<dbReference type="EMBL" id="JAQIBD010000001">
    <property type="protein sequence ID" value="MDM5270746.1"/>
    <property type="molecule type" value="Genomic_DNA"/>
</dbReference>
<feature type="transmembrane region" description="Helical" evidence="1">
    <location>
        <begin position="79"/>
        <end position="99"/>
    </location>
</feature>
<dbReference type="SMART" id="SM00052">
    <property type="entry name" value="EAL"/>
    <property type="match status" value="1"/>
</dbReference>
<dbReference type="Proteomes" id="UP001169069">
    <property type="component" value="Unassembled WGS sequence"/>
</dbReference>
<dbReference type="InterPro" id="IPR043128">
    <property type="entry name" value="Rev_trsase/Diguanyl_cyclase"/>
</dbReference>
<keyword evidence="5" id="KW-1185">Reference proteome</keyword>
<evidence type="ECO:0000256" key="1">
    <source>
        <dbReference type="SAM" id="Phobius"/>
    </source>
</evidence>
<organism evidence="4 5">
    <name type="scientific">Sulfurovum zhangzhouensis</name>
    <dbReference type="NCBI Taxonomy" id="3019067"/>
    <lineage>
        <taxon>Bacteria</taxon>
        <taxon>Pseudomonadati</taxon>
        <taxon>Campylobacterota</taxon>
        <taxon>Epsilonproteobacteria</taxon>
        <taxon>Campylobacterales</taxon>
        <taxon>Sulfurovaceae</taxon>
        <taxon>Sulfurovum</taxon>
    </lineage>
</organism>
<proteinExistence type="predicted"/>
<accession>A0ABT7QV90</accession>
<dbReference type="SMART" id="SM00267">
    <property type="entry name" value="GGDEF"/>
    <property type="match status" value="1"/>
</dbReference>
<dbReference type="PANTHER" id="PTHR33121">
    <property type="entry name" value="CYCLIC DI-GMP PHOSPHODIESTERASE PDEF"/>
    <property type="match status" value="1"/>
</dbReference>
<dbReference type="InterPro" id="IPR000160">
    <property type="entry name" value="GGDEF_dom"/>
</dbReference>
<evidence type="ECO:0000259" key="2">
    <source>
        <dbReference type="PROSITE" id="PS50883"/>
    </source>
</evidence>
<dbReference type="RefSeq" id="WP_289412022.1">
    <property type="nucleotide sequence ID" value="NZ_JAQIBD010000001.1"/>
</dbReference>
<dbReference type="Pfam" id="PF00990">
    <property type="entry name" value="GGDEF"/>
    <property type="match status" value="1"/>
</dbReference>
<keyword evidence="1" id="KW-0812">Transmembrane</keyword>
<protein>
    <submittedName>
        <fullName evidence="4">EAL domain-containing protein</fullName>
    </submittedName>
</protein>
<feature type="transmembrane region" description="Helical" evidence="1">
    <location>
        <begin position="130"/>
        <end position="146"/>
    </location>
</feature>
<evidence type="ECO:0000313" key="5">
    <source>
        <dbReference type="Proteomes" id="UP001169069"/>
    </source>
</evidence>
<name>A0ABT7QV90_9BACT</name>
<feature type="domain" description="EAL" evidence="2">
    <location>
        <begin position="362"/>
        <end position="616"/>
    </location>
</feature>
<dbReference type="InterPro" id="IPR035919">
    <property type="entry name" value="EAL_sf"/>
</dbReference>
<dbReference type="PROSITE" id="PS50883">
    <property type="entry name" value="EAL"/>
    <property type="match status" value="1"/>
</dbReference>
<dbReference type="SUPFAM" id="SSF55073">
    <property type="entry name" value="Nucleotide cyclase"/>
    <property type="match status" value="1"/>
</dbReference>
<dbReference type="PANTHER" id="PTHR33121:SF70">
    <property type="entry name" value="SIGNALING PROTEIN YKOW"/>
    <property type="match status" value="1"/>
</dbReference>
<evidence type="ECO:0000313" key="4">
    <source>
        <dbReference type="EMBL" id="MDM5270746.1"/>
    </source>
</evidence>
<dbReference type="Pfam" id="PF00563">
    <property type="entry name" value="EAL"/>
    <property type="match status" value="1"/>
</dbReference>
<comment type="caution">
    <text evidence="4">The sequence shown here is derived from an EMBL/GenBank/DDBJ whole genome shotgun (WGS) entry which is preliminary data.</text>
</comment>
<feature type="transmembrane region" description="Helical" evidence="1">
    <location>
        <begin position="105"/>
        <end position="125"/>
    </location>
</feature>
<gene>
    <name evidence="4" type="ORF">PGH07_00970</name>
</gene>
<dbReference type="InterPro" id="IPR029787">
    <property type="entry name" value="Nucleotide_cyclase"/>
</dbReference>
<keyword evidence="1" id="KW-0472">Membrane</keyword>
<reference evidence="4" key="1">
    <citation type="submission" date="2023-01" db="EMBL/GenBank/DDBJ databases">
        <title>Sulfurovum sp. zt1-1 genome assembly.</title>
        <authorList>
            <person name="Wang J."/>
        </authorList>
    </citation>
    <scope>NUCLEOTIDE SEQUENCE</scope>
    <source>
        <strain evidence="4">Zt1-1</strain>
    </source>
</reference>
<keyword evidence="1" id="KW-1133">Transmembrane helix</keyword>
<feature type="domain" description="GGDEF" evidence="3">
    <location>
        <begin position="216"/>
        <end position="353"/>
    </location>
</feature>
<sequence length="616" mass="71402">MKQQKYYTFFQHQIRLLVWLSLIPGLVYVFFGYLFGVFHSSLIWYSAMVFISLYGMHLDRQFIQKKMDQGELSGWYRQVIVFMYLIFGTWTAAFLLYSTKTEHNLHYIAIFTQLGAAVVASTLLVSDKKMFVPILVILMAPLIIYFSLIGTWYGYVLSVFSVIFLWVLLYASNNTYKLLETSYYKGQYDSLTGLHNRRYFIEYMESMIERLKITKNSAYVLLIDLDHFKNINDSLGHDVGDLVLKEVANRIRQFCREAHVVSRLGGDEFIVVSKDYFDDSSSILEIKEFAEKLLVILKEPYILDNHHLYISASIGVSKIENTKIDGKSFLKEADIAMYEAKALGRDGVILFNRALANRVERKLLIEQSLHLALKENNLEIYFQPQMDMNQQLVGCEVLSRWEDPEFGVICPNEFIPIAESTGVIIELGEYILDRSLKTFQEWLSKGVEIKQFSINISVRQLFYMGFVNKVDQLMQKYLDEKDRHKIVFEITESVLAEDITKVTKILSELKAIGISLSMDDFGTGYSSLNYLRTLNVDELKIDKTFIDHFNDSDTDQVMVTTIIAIAQNFGLKVVIEGVETQEQFDLLAIYDCFAYQGFYFSKPLSQKEFEKNYLTL</sequence>
<feature type="transmembrane region" description="Helical" evidence="1">
    <location>
        <begin position="16"/>
        <end position="36"/>
    </location>
</feature>
<dbReference type="InterPro" id="IPR050706">
    <property type="entry name" value="Cyclic-di-GMP_PDE-like"/>
</dbReference>
<dbReference type="Gene3D" id="3.30.70.270">
    <property type="match status" value="1"/>
</dbReference>
<dbReference type="InterPro" id="IPR001633">
    <property type="entry name" value="EAL_dom"/>
</dbReference>
<dbReference type="Gene3D" id="3.20.20.450">
    <property type="entry name" value="EAL domain"/>
    <property type="match status" value="1"/>
</dbReference>
<dbReference type="PROSITE" id="PS50887">
    <property type="entry name" value="GGDEF"/>
    <property type="match status" value="1"/>
</dbReference>
<dbReference type="CDD" id="cd01948">
    <property type="entry name" value="EAL"/>
    <property type="match status" value="1"/>
</dbReference>
<dbReference type="CDD" id="cd01949">
    <property type="entry name" value="GGDEF"/>
    <property type="match status" value="1"/>
</dbReference>
<feature type="transmembrane region" description="Helical" evidence="1">
    <location>
        <begin position="152"/>
        <end position="171"/>
    </location>
</feature>